<evidence type="ECO:0000313" key="10">
    <source>
        <dbReference type="Proteomes" id="UP001652625"/>
    </source>
</evidence>
<dbReference type="InterPro" id="IPR036236">
    <property type="entry name" value="Znf_C2H2_sf"/>
</dbReference>
<evidence type="ECO:0000256" key="5">
    <source>
        <dbReference type="ARBA" id="ARBA00023015"/>
    </source>
</evidence>
<keyword evidence="10" id="KW-1185">Reference proteome</keyword>
<protein>
    <submittedName>
        <fullName evidence="11">Zinc finger BED domain-containing protein 4-like</fullName>
    </submittedName>
</protein>
<organism evidence="10 11">
    <name type="scientific">Hydra vulgaris</name>
    <name type="common">Hydra</name>
    <name type="synonym">Hydra attenuata</name>
    <dbReference type="NCBI Taxonomy" id="6087"/>
    <lineage>
        <taxon>Eukaryota</taxon>
        <taxon>Metazoa</taxon>
        <taxon>Cnidaria</taxon>
        <taxon>Hydrozoa</taxon>
        <taxon>Hydroidolina</taxon>
        <taxon>Anthoathecata</taxon>
        <taxon>Aplanulata</taxon>
        <taxon>Hydridae</taxon>
        <taxon>Hydra</taxon>
    </lineage>
</organism>
<evidence type="ECO:0000256" key="4">
    <source>
        <dbReference type="ARBA" id="ARBA00022833"/>
    </source>
</evidence>
<keyword evidence="4" id="KW-0862">Zinc</keyword>
<evidence type="ECO:0000256" key="7">
    <source>
        <dbReference type="ARBA" id="ARBA00023242"/>
    </source>
</evidence>
<comment type="subcellular location">
    <subcellularLocation>
        <location evidence="1">Nucleus</location>
    </subcellularLocation>
</comment>
<name>A0ABM4BN75_HYDVU</name>
<evidence type="ECO:0000256" key="8">
    <source>
        <dbReference type="PROSITE-ProRule" id="PRU00027"/>
    </source>
</evidence>
<dbReference type="SUPFAM" id="SSF140996">
    <property type="entry name" value="Hermes dimerisation domain"/>
    <property type="match status" value="1"/>
</dbReference>
<dbReference type="InterPro" id="IPR052035">
    <property type="entry name" value="ZnF_BED_domain_contain"/>
</dbReference>
<sequence length="350" mass="40190">MRSFIWSLYKINDASDAYATCNICKKTIKRGTKEAGQQCFSTTPLHNHIKINHRKEYRKERNKSEQKRSAQLTTAVFSTGTTESEESACETSKQTSIDEYLKSKKVWNINDSRSQAIHCKIGLMMALDNQPFTLVEDTGFNDLINHLEPRYSLPSRIYFSQTITPQLYMELKNKISIKLKKANHLSGHCIDKDFNRIDVVLHASHFSESHTGVNISEKLESMWDSWKIQVERQHLLVRDGASNMVKGSNLAKTPSIHCTIHLLQLVVSDSIMSENIVIDVLAKCCRLVTHLNHSSLACSNFKKIQQQQNLDNLCLVQDVPTRWNSTYLMLERLNKLKIPVQLYLAERSDF</sequence>
<gene>
    <name evidence="11" type="primary">LOC136078672</name>
</gene>
<dbReference type="SUPFAM" id="SSF57667">
    <property type="entry name" value="beta-beta-alpha zinc fingers"/>
    <property type="match status" value="1"/>
</dbReference>
<dbReference type="PANTHER" id="PTHR46481">
    <property type="entry name" value="ZINC FINGER BED DOMAIN-CONTAINING PROTEIN 4"/>
    <property type="match status" value="1"/>
</dbReference>
<keyword evidence="6" id="KW-0804">Transcription</keyword>
<dbReference type="PANTHER" id="PTHR46481:SF10">
    <property type="entry name" value="ZINC FINGER BED DOMAIN-CONTAINING PROTEIN 39"/>
    <property type="match status" value="1"/>
</dbReference>
<dbReference type="SMART" id="SM00614">
    <property type="entry name" value="ZnF_BED"/>
    <property type="match status" value="1"/>
</dbReference>
<evidence type="ECO:0000256" key="3">
    <source>
        <dbReference type="ARBA" id="ARBA00022771"/>
    </source>
</evidence>
<keyword evidence="5" id="KW-0805">Transcription regulation</keyword>
<dbReference type="SUPFAM" id="SSF53098">
    <property type="entry name" value="Ribonuclease H-like"/>
    <property type="match status" value="1"/>
</dbReference>
<proteinExistence type="predicted"/>
<dbReference type="Pfam" id="PF02892">
    <property type="entry name" value="zf-BED"/>
    <property type="match status" value="1"/>
</dbReference>
<dbReference type="PROSITE" id="PS50808">
    <property type="entry name" value="ZF_BED"/>
    <property type="match status" value="1"/>
</dbReference>
<accession>A0ABM4BN75</accession>
<evidence type="ECO:0000256" key="1">
    <source>
        <dbReference type="ARBA" id="ARBA00004123"/>
    </source>
</evidence>
<evidence type="ECO:0000259" key="9">
    <source>
        <dbReference type="PROSITE" id="PS50808"/>
    </source>
</evidence>
<feature type="domain" description="BED-type" evidence="9">
    <location>
        <begin position="1"/>
        <end position="60"/>
    </location>
</feature>
<dbReference type="InterPro" id="IPR012337">
    <property type="entry name" value="RNaseH-like_sf"/>
</dbReference>
<dbReference type="RefSeq" id="XP_065650529.1">
    <property type="nucleotide sequence ID" value="XM_065794457.1"/>
</dbReference>
<dbReference type="GeneID" id="136078672"/>
<evidence type="ECO:0000256" key="2">
    <source>
        <dbReference type="ARBA" id="ARBA00022723"/>
    </source>
</evidence>
<evidence type="ECO:0000256" key="6">
    <source>
        <dbReference type="ARBA" id="ARBA00023163"/>
    </source>
</evidence>
<keyword evidence="3 8" id="KW-0863">Zinc-finger</keyword>
<evidence type="ECO:0000313" key="11">
    <source>
        <dbReference type="RefSeq" id="XP_065650529.1"/>
    </source>
</evidence>
<dbReference type="Proteomes" id="UP001652625">
    <property type="component" value="Chromosome 03"/>
</dbReference>
<keyword evidence="7" id="KW-0539">Nucleus</keyword>
<keyword evidence="2" id="KW-0479">Metal-binding</keyword>
<reference evidence="11" key="1">
    <citation type="submission" date="2025-08" db="UniProtKB">
        <authorList>
            <consortium name="RefSeq"/>
        </authorList>
    </citation>
    <scope>IDENTIFICATION</scope>
</reference>
<dbReference type="InterPro" id="IPR003656">
    <property type="entry name" value="Znf_BED"/>
</dbReference>